<name>D8TWR1_VOLCA</name>
<evidence type="ECO:0000256" key="8">
    <source>
        <dbReference type="PIRSR" id="PIRSR630616-3"/>
    </source>
</evidence>
<keyword evidence="1" id="KW-0723">Serine/threonine-protein kinase</keyword>
<accession>D8TWR1</accession>
<feature type="binding site" evidence="7">
    <location>
        <begin position="123"/>
        <end position="125"/>
    </location>
    <ligand>
        <name>ATP</name>
        <dbReference type="ChEBI" id="CHEBI:30616"/>
    </ligand>
</feature>
<evidence type="ECO:0000313" key="10">
    <source>
        <dbReference type="EMBL" id="EFJ48193.1"/>
    </source>
</evidence>
<evidence type="ECO:0000256" key="1">
    <source>
        <dbReference type="ARBA" id="ARBA00022527"/>
    </source>
</evidence>
<organism evidence="11">
    <name type="scientific">Volvox carteri f. nagariensis</name>
    <dbReference type="NCBI Taxonomy" id="3068"/>
    <lineage>
        <taxon>Eukaryota</taxon>
        <taxon>Viridiplantae</taxon>
        <taxon>Chlorophyta</taxon>
        <taxon>core chlorophytes</taxon>
        <taxon>Chlorophyceae</taxon>
        <taxon>CS clade</taxon>
        <taxon>Chlamydomonadales</taxon>
        <taxon>Volvocaceae</taxon>
        <taxon>Volvox</taxon>
    </lineage>
</organism>
<reference evidence="10 11" key="1">
    <citation type="journal article" date="2010" name="Science">
        <title>Genomic analysis of organismal complexity in the multicellular green alga Volvox carteri.</title>
        <authorList>
            <person name="Prochnik S.E."/>
            <person name="Umen J."/>
            <person name="Nedelcu A.M."/>
            <person name="Hallmann A."/>
            <person name="Miller S.M."/>
            <person name="Nishii I."/>
            <person name="Ferris P."/>
            <person name="Kuo A."/>
            <person name="Mitros T."/>
            <person name="Fritz-Laylin L.K."/>
            <person name="Hellsten U."/>
            <person name="Chapman J."/>
            <person name="Simakov O."/>
            <person name="Rensing S.A."/>
            <person name="Terry A."/>
            <person name="Pangilinan J."/>
            <person name="Kapitonov V."/>
            <person name="Jurka J."/>
            <person name="Salamov A."/>
            <person name="Shapiro H."/>
            <person name="Schmutz J."/>
            <person name="Grimwood J."/>
            <person name="Lindquist E."/>
            <person name="Lucas S."/>
            <person name="Grigoriev I.V."/>
            <person name="Schmitt R."/>
            <person name="Kirk D."/>
            <person name="Rokhsar D.S."/>
        </authorList>
    </citation>
    <scope>NUCLEOTIDE SEQUENCE [LARGE SCALE GENOMIC DNA]</scope>
    <source>
        <strain evidence="11">f. Nagariensis / Eve</strain>
    </source>
</reference>
<dbReference type="SUPFAM" id="SSF56112">
    <property type="entry name" value="Protein kinase-like (PK-like)"/>
    <property type="match status" value="1"/>
</dbReference>
<feature type="binding site" evidence="7">
    <location>
        <begin position="174"/>
        <end position="175"/>
    </location>
    <ligand>
        <name>ATP</name>
        <dbReference type="ChEBI" id="CHEBI:30616"/>
    </ligand>
</feature>
<keyword evidence="3 7" id="KW-0547">Nucleotide-binding</keyword>
<proteinExistence type="predicted"/>
<dbReference type="InterPro" id="IPR008271">
    <property type="entry name" value="Ser/Thr_kinase_AS"/>
</dbReference>
<feature type="cross-link" description="Glycyl lysine isopeptide (Lys-Gly) (interchain with G-Cter in SUMO2)" evidence="8">
    <location>
        <position position="172"/>
    </location>
</feature>
<dbReference type="GO" id="GO:0004674">
    <property type="term" value="F:protein serine/threonine kinase activity"/>
    <property type="evidence" value="ECO:0007669"/>
    <property type="project" value="UniProtKB-KW"/>
</dbReference>
<feature type="non-terminal residue" evidence="10">
    <location>
        <position position="346"/>
    </location>
</feature>
<dbReference type="GO" id="GO:0005524">
    <property type="term" value="F:ATP binding"/>
    <property type="evidence" value="ECO:0007669"/>
    <property type="project" value="UniProtKB-KW"/>
</dbReference>
<dbReference type="InterPro" id="IPR000719">
    <property type="entry name" value="Prot_kinase_dom"/>
</dbReference>
<evidence type="ECO:0000259" key="9">
    <source>
        <dbReference type="PROSITE" id="PS50011"/>
    </source>
</evidence>
<dbReference type="Gene3D" id="1.10.510.10">
    <property type="entry name" value="Transferase(Phosphotransferase) domain 1"/>
    <property type="match status" value="1"/>
</dbReference>
<feature type="binding site" evidence="7">
    <location>
        <position position="188"/>
    </location>
    <ligand>
        <name>ATP</name>
        <dbReference type="ChEBI" id="CHEBI:30616"/>
    </ligand>
</feature>
<feature type="active site" description="Proton acceptor" evidence="6">
    <location>
        <position position="170"/>
    </location>
</feature>
<evidence type="ECO:0000256" key="4">
    <source>
        <dbReference type="ARBA" id="ARBA00022777"/>
    </source>
</evidence>
<dbReference type="AlphaFoldDB" id="D8TWR1"/>
<dbReference type="InParanoid" id="D8TWR1"/>
<dbReference type="Proteomes" id="UP000001058">
    <property type="component" value="Unassembled WGS sequence"/>
</dbReference>
<dbReference type="PANTHER" id="PTHR24350">
    <property type="entry name" value="SERINE/THREONINE-PROTEIN KINASE IAL-RELATED"/>
    <property type="match status" value="1"/>
</dbReference>
<dbReference type="GeneID" id="9618301"/>
<dbReference type="EMBL" id="GL378341">
    <property type="protein sequence ID" value="EFJ48193.1"/>
    <property type="molecule type" value="Genomic_DNA"/>
</dbReference>
<dbReference type="InterPro" id="IPR030616">
    <property type="entry name" value="Aur-like"/>
</dbReference>
<feature type="non-terminal residue" evidence="10">
    <location>
        <position position="1"/>
    </location>
</feature>
<evidence type="ECO:0000256" key="5">
    <source>
        <dbReference type="ARBA" id="ARBA00022840"/>
    </source>
</evidence>
<evidence type="ECO:0000256" key="3">
    <source>
        <dbReference type="ARBA" id="ARBA00022741"/>
    </source>
</evidence>
<dbReference type="PROSITE" id="PS50011">
    <property type="entry name" value="PROTEIN_KINASE_DOM"/>
    <property type="match status" value="1"/>
</dbReference>
<dbReference type="STRING" id="3068.D8TWR1"/>
<dbReference type="KEGG" id="vcn:VOLCADRAFT_117692"/>
<feature type="domain" description="Protein kinase" evidence="9">
    <location>
        <begin position="23"/>
        <end position="311"/>
    </location>
</feature>
<evidence type="ECO:0000313" key="11">
    <source>
        <dbReference type="Proteomes" id="UP000001058"/>
    </source>
</evidence>
<dbReference type="eggNOG" id="KOG0580">
    <property type="taxonomic scope" value="Eukaryota"/>
</dbReference>
<feature type="binding site" evidence="7">
    <location>
        <position position="52"/>
    </location>
    <ligand>
        <name>ATP</name>
        <dbReference type="ChEBI" id="CHEBI:30616"/>
    </ligand>
</feature>
<evidence type="ECO:0000256" key="7">
    <source>
        <dbReference type="PIRSR" id="PIRSR630616-2"/>
    </source>
</evidence>
<keyword evidence="2" id="KW-0808">Transferase</keyword>
<dbReference type="SMART" id="SM00220">
    <property type="entry name" value="S_TKc"/>
    <property type="match status" value="1"/>
</dbReference>
<dbReference type="PROSITE" id="PS00108">
    <property type="entry name" value="PROTEIN_KINASE_ST"/>
    <property type="match status" value="1"/>
</dbReference>
<dbReference type="RefSeq" id="XP_002950878.1">
    <property type="nucleotide sequence ID" value="XM_002950832.1"/>
</dbReference>
<dbReference type="Pfam" id="PF00069">
    <property type="entry name" value="Pkinase"/>
    <property type="match status" value="1"/>
</dbReference>
<dbReference type="FunFam" id="1.10.510.10:FF:000813">
    <property type="entry name" value="Aurora-like kinase"/>
    <property type="match status" value="1"/>
</dbReference>
<dbReference type="InterPro" id="IPR011009">
    <property type="entry name" value="Kinase-like_dom_sf"/>
</dbReference>
<dbReference type="OrthoDB" id="377346at2759"/>
<evidence type="ECO:0000256" key="6">
    <source>
        <dbReference type="PIRSR" id="PIRSR630616-1"/>
    </source>
</evidence>
<keyword evidence="5 7" id="KW-0067">ATP-binding</keyword>
<sequence>VTIAVGRNCPQAMRRAVWHVTDFDLRKLMYNGAISMVYHAVDKRSGITVALKLYKRIKLNEIERHQAGIAHIIFSITRSMPFIHAPAAPVAREIRLHSDLAHDSIIALYAAWKDKAYVYLALEWAPGGDVYSYLKSQRGRLAEELAVPLILEPFMAGLAVIHEKGLIHRDIKPENMLLTNSFQVKIADFGLSIDSKQEIANTRLGTIDYLAPEILDCPVKQHPEDHKDRPDTGYTNKVDCWSVGVLAYELLVGQPPFAAPTAQETLRLIRTKRVEYPSWLSPESVNFMSIVLVRDPTQRPSIAELLDHPWILKYSRREGGGLARARNRLQQRRPTADGGMLVRSMT</sequence>
<protein>
    <recommendedName>
        <fullName evidence="9">Protein kinase domain-containing protein</fullName>
    </recommendedName>
</protein>
<keyword evidence="4" id="KW-0418">Kinase</keyword>
<evidence type="ECO:0000256" key="2">
    <source>
        <dbReference type="ARBA" id="ARBA00022679"/>
    </source>
</evidence>
<gene>
    <name evidence="10" type="ORF">VOLCADRAFT_117692</name>
</gene>
<keyword evidence="11" id="KW-1185">Reference proteome</keyword>